<sequence>MSTAAGPEIWFYHLERSTLDQVLPGLLEKTRERGWRALVRASDARLLHDIDERLWTYRDESFLAHGRASDPHAERQPILLTESTENPNAAQALFIVDGAELGDTESLERCFIIFDGRDETSLQGARARWKTLKDGGANLAYWKQSPEGRWEKAA</sequence>
<organism evidence="1 2">
    <name type="scientific">Brevundimonas kwangchunensis</name>
    <dbReference type="NCBI Taxonomy" id="322163"/>
    <lineage>
        <taxon>Bacteria</taxon>
        <taxon>Pseudomonadati</taxon>
        <taxon>Pseudomonadota</taxon>
        <taxon>Alphaproteobacteria</taxon>
        <taxon>Caulobacterales</taxon>
        <taxon>Caulobacteraceae</taxon>
        <taxon>Brevundimonas</taxon>
    </lineage>
</organism>
<comment type="caution">
    <text evidence="1">The sequence shown here is derived from an EMBL/GenBank/DDBJ whole genome shotgun (WGS) entry which is preliminary data.</text>
</comment>
<dbReference type="InterPro" id="IPR007459">
    <property type="entry name" value="DNA_pol3_chi"/>
</dbReference>
<dbReference type="PANTHER" id="PTHR38767">
    <property type="entry name" value="DNA POLYMERASE III SUBUNIT CHI"/>
    <property type="match status" value="1"/>
</dbReference>
<dbReference type="EMBL" id="BAAAGA010000007">
    <property type="protein sequence ID" value="GAA0628213.1"/>
    <property type="molecule type" value="Genomic_DNA"/>
</dbReference>
<evidence type="ECO:0000313" key="2">
    <source>
        <dbReference type="Proteomes" id="UP001501352"/>
    </source>
</evidence>
<keyword evidence="2" id="KW-1185">Reference proteome</keyword>
<reference evidence="2" key="1">
    <citation type="journal article" date="2019" name="Int. J. Syst. Evol. Microbiol.">
        <title>The Global Catalogue of Microorganisms (GCM) 10K type strain sequencing project: providing services to taxonomists for standard genome sequencing and annotation.</title>
        <authorList>
            <consortium name="The Broad Institute Genomics Platform"/>
            <consortium name="The Broad Institute Genome Sequencing Center for Infectious Disease"/>
            <person name="Wu L."/>
            <person name="Ma J."/>
        </authorList>
    </citation>
    <scope>NUCLEOTIDE SEQUENCE [LARGE SCALE GENOMIC DNA]</scope>
    <source>
        <strain evidence="2">JCM 12928</strain>
    </source>
</reference>
<dbReference type="Gene3D" id="3.40.50.10110">
    <property type="entry name" value="DNA polymerase III subunit chi"/>
    <property type="match status" value="1"/>
</dbReference>
<dbReference type="InterPro" id="IPR036768">
    <property type="entry name" value="PolIII_chi_sf"/>
</dbReference>
<accession>A0ABP3S7B5</accession>
<dbReference type="PANTHER" id="PTHR38767:SF1">
    <property type="entry name" value="DNA POLYMERASE III SUBUNIT CHI"/>
    <property type="match status" value="1"/>
</dbReference>
<dbReference type="NCBIfam" id="NF004347">
    <property type="entry name" value="PRK05728.1-4"/>
    <property type="match status" value="1"/>
</dbReference>
<dbReference type="Pfam" id="PF04364">
    <property type="entry name" value="DNA_pol3_chi"/>
    <property type="match status" value="1"/>
</dbReference>
<evidence type="ECO:0000313" key="1">
    <source>
        <dbReference type="EMBL" id="GAA0628213.1"/>
    </source>
</evidence>
<protein>
    <submittedName>
        <fullName evidence="1">DNA polymerase III subunit chi</fullName>
    </submittedName>
</protein>
<dbReference type="RefSeq" id="WP_343794482.1">
    <property type="nucleotide sequence ID" value="NZ_BAAAGA010000007.1"/>
</dbReference>
<proteinExistence type="predicted"/>
<dbReference type="SUPFAM" id="SSF102400">
    <property type="entry name" value="DNA polymerase III chi subunit"/>
    <property type="match status" value="1"/>
</dbReference>
<dbReference type="Proteomes" id="UP001501352">
    <property type="component" value="Unassembled WGS sequence"/>
</dbReference>
<gene>
    <name evidence="1" type="ORF">GCM10009422_26670</name>
</gene>
<name>A0ABP3S7B5_9CAUL</name>